<dbReference type="RefSeq" id="WP_003355099.1">
    <property type="nucleotide sequence ID" value="NZ_JH414764.1"/>
</dbReference>
<evidence type="ECO:0000256" key="1">
    <source>
        <dbReference type="SAM" id="Coils"/>
    </source>
</evidence>
<dbReference type="PATRIC" id="fig|665952.3.peg.2904"/>
<sequence>MIQREEILKLFEQIEEKVEDMDDLLTVSIYQEKEAGFQSIEKQKKWLMDQLADIEENVEHISYTQMNPSSVRKLAL</sequence>
<dbReference type="Proteomes" id="UP000011747">
    <property type="component" value="Unassembled WGS sequence"/>
</dbReference>
<proteinExistence type="predicted"/>
<dbReference type="AlphaFoldDB" id="G9QP24"/>
<evidence type="ECO:0000313" key="2">
    <source>
        <dbReference type="EMBL" id="EHL74280.1"/>
    </source>
</evidence>
<keyword evidence="1" id="KW-0175">Coiled coil</keyword>
<protein>
    <submittedName>
        <fullName evidence="2">Uncharacterized protein</fullName>
    </submittedName>
</protein>
<dbReference type="EMBL" id="ACWF01000149">
    <property type="protein sequence ID" value="EHL74280.1"/>
    <property type="molecule type" value="Genomic_DNA"/>
</dbReference>
<keyword evidence="3" id="KW-1185">Reference proteome</keyword>
<name>G9QP24_9BACI</name>
<accession>G9QP24</accession>
<reference evidence="2 3" key="1">
    <citation type="submission" date="2011-09" db="EMBL/GenBank/DDBJ databases">
        <title>The Genome Sequence of Bacillus smithii 7_3_47FAA.</title>
        <authorList>
            <consortium name="The Broad Institute Genome Sequencing Platform"/>
            <person name="Earl A."/>
            <person name="Ward D."/>
            <person name="Feldgarden M."/>
            <person name="Gevers D."/>
            <person name="Daigneault M."/>
            <person name="Strauss J."/>
            <person name="Allen-Vercoe E."/>
            <person name="Young S.K."/>
            <person name="Zeng Q."/>
            <person name="Gargeya S."/>
            <person name="Fitzgerald M."/>
            <person name="Haas B."/>
            <person name="Abouelleil A."/>
            <person name="Alvarado L."/>
            <person name="Arachchi H.M."/>
            <person name="Berlin A."/>
            <person name="Brown A."/>
            <person name="Chapman S.B."/>
            <person name="Chen Z."/>
            <person name="Dunbar C."/>
            <person name="Freedman E."/>
            <person name="Gearin G."/>
            <person name="Goldberg J."/>
            <person name="Griggs A."/>
            <person name="Gujja S."/>
            <person name="Heiman D."/>
            <person name="Howarth C."/>
            <person name="Larson L."/>
            <person name="Lui A."/>
            <person name="MacDonald P.J.P."/>
            <person name="Montmayeur A."/>
            <person name="Murphy C."/>
            <person name="Neiman D."/>
            <person name="Pearson M."/>
            <person name="Priest M."/>
            <person name="Roberts A."/>
            <person name="Saif S."/>
            <person name="Shea T."/>
            <person name="Shenoy N."/>
            <person name="Sisk P."/>
            <person name="Stolte C."/>
            <person name="Sykes S."/>
            <person name="Wortman J."/>
            <person name="Nusbaum C."/>
            <person name="Birren B."/>
        </authorList>
    </citation>
    <scope>NUCLEOTIDE SEQUENCE [LARGE SCALE GENOMIC DNA]</scope>
    <source>
        <strain evidence="2 3">7_3_47FAA</strain>
    </source>
</reference>
<feature type="coiled-coil region" evidence="1">
    <location>
        <begin position="4"/>
        <end position="57"/>
    </location>
</feature>
<dbReference type="HOGENOM" id="CLU_2647033_0_0_9"/>
<evidence type="ECO:0000313" key="3">
    <source>
        <dbReference type="Proteomes" id="UP000011747"/>
    </source>
</evidence>
<gene>
    <name evidence="2" type="ORF">HMPREF1015_00041</name>
</gene>
<comment type="caution">
    <text evidence="2">The sequence shown here is derived from an EMBL/GenBank/DDBJ whole genome shotgun (WGS) entry which is preliminary data.</text>
</comment>
<organism evidence="2 3">
    <name type="scientific">Bacillus smithii 7_3_47FAA</name>
    <dbReference type="NCBI Taxonomy" id="665952"/>
    <lineage>
        <taxon>Bacteria</taxon>
        <taxon>Bacillati</taxon>
        <taxon>Bacillota</taxon>
        <taxon>Bacilli</taxon>
        <taxon>Bacillales</taxon>
        <taxon>Bacillaceae</taxon>
        <taxon>Bacillus</taxon>
    </lineage>
</organism>